<keyword evidence="3" id="KW-0378">Hydrolase</keyword>
<keyword evidence="2" id="KW-0547">Nucleotide-binding</keyword>
<proteinExistence type="predicted"/>
<reference evidence="7 8" key="1">
    <citation type="submission" date="2024-09" db="EMBL/GenBank/DDBJ databases">
        <authorList>
            <person name="Sun Q."/>
            <person name="Mori K."/>
        </authorList>
    </citation>
    <scope>NUCLEOTIDE SEQUENCE [LARGE SCALE GENOMIC DNA]</scope>
    <source>
        <strain evidence="7 8">TBRC 1851</strain>
    </source>
</reference>
<evidence type="ECO:0000259" key="6">
    <source>
        <dbReference type="Pfam" id="PF01926"/>
    </source>
</evidence>
<dbReference type="InterPro" id="IPR006073">
    <property type="entry name" value="GTP-bd"/>
</dbReference>
<accession>A0ABV6U8C0</accession>
<evidence type="ECO:0000256" key="1">
    <source>
        <dbReference type="ARBA" id="ARBA00004370"/>
    </source>
</evidence>
<evidence type="ECO:0000256" key="5">
    <source>
        <dbReference type="ARBA" id="ARBA00023136"/>
    </source>
</evidence>
<comment type="caution">
    <text evidence="7">The sequence shown here is derived from an EMBL/GenBank/DDBJ whole genome shotgun (WGS) entry which is preliminary data.</text>
</comment>
<keyword evidence="4" id="KW-0342">GTP-binding</keyword>
<evidence type="ECO:0000313" key="7">
    <source>
        <dbReference type="EMBL" id="MFC0863376.1"/>
    </source>
</evidence>
<organism evidence="7 8">
    <name type="scientific">Sphaerimonospora cavernae</name>
    <dbReference type="NCBI Taxonomy" id="1740611"/>
    <lineage>
        <taxon>Bacteria</taxon>
        <taxon>Bacillati</taxon>
        <taxon>Actinomycetota</taxon>
        <taxon>Actinomycetes</taxon>
        <taxon>Streptosporangiales</taxon>
        <taxon>Streptosporangiaceae</taxon>
        <taxon>Sphaerimonospora</taxon>
    </lineage>
</organism>
<evidence type="ECO:0000313" key="8">
    <source>
        <dbReference type="Proteomes" id="UP001589870"/>
    </source>
</evidence>
<dbReference type="Pfam" id="PF01926">
    <property type="entry name" value="MMR_HSR1"/>
    <property type="match status" value="1"/>
</dbReference>
<dbReference type="PANTHER" id="PTHR10465">
    <property type="entry name" value="TRANSMEMBRANE GTPASE FZO1"/>
    <property type="match status" value="1"/>
</dbReference>
<sequence length="472" mass="49931">MGAAGGGPLCGAVARLCEEAEGRFPEGPARTAVREVAARLSEPTLRVAVGGRLNAGKSTLVNVLLGRRLAATDATECTRVVTWFRHGNRDRIEVTPRDGRPYEIAMGPGGIPADLGLPYGQISSVTVHARNDVLHGRHTVVDTPGLDSPTGLDGDSLVALRQADALVYVMPLPGKGDEEALAAFRAALSGSGLSIVNAVGVLSRIDELGTGKGDPWPEATRIAGGYEARLRALLSGVVPVVGMLAQATLADGLTDQDVRWLRDLAGAAPVVERKYLLSSLDDLLGWRDCPVSPERRRRLWRLLGGYGLRESLALIDTGTAGRAELTAALWRRSGVEGLFDVIRQRFVDGADGLRAGAAVAALERIGWGTVSPAERMAVAALRAGLSRVRAEPAMRRAELAATLSSVVATGAAIPAELEEDVLALLDDTGRDGVATPARIARLKRAESSFSRSTVRLARLAREMCEATLYRGR</sequence>
<dbReference type="EMBL" id="JBHMQT010000032">
    <property type="protein sequence ID" value="MFC0863376.1"/>
    <property type="molecule type" value="Genomic_DNA"/>
</dbReference>
<evidence type="ECO:0000256" key="4">
    <source>
        <dbReference type="ARBA" id="ARBA00023134"/>
    </source>
</evidence>
<keyword evidence="5" id="KW-0472">Membrane</keyword>
<keyword evidence="8" id="KW-1185">Reference proteome</keyword>
<dbReference type="Gene3D" id="3.40.50.300">
    <property type="entry name" value="P-loop containing nucleotide triphosphate hydrolases"/>
    <property type="match status" value="1"/>
</dbReference>
<dbReference type="SUPFAM" id="SSF52540">
    <property type="entry name" value="P-loop containing nucleoside triphosphate hydrolases"/>
    <property type="match status" value="1"/>
</dbReference>
<protein>
    <submittedName>
        <fullName evidence="7">Dynamin family protein</fullName>
    </submittedName>
</protein>
<dbReference type="InterPro" id="IPR027417">
    <property type="entry name" value="P-loop_NTPase"/>
</dbReference>
<dbReference type="RefSeq" id="WP_394301529.1">
    <property type="nucleotide sequence ID" value="NZ_JBHMQT010000032.1"/>
</dbReference>
<comment type="subcellular location">
    <subcellularLocation>
        <location evidence="1">Membrane</location>
    </subcellularLocation>
</comment>
<gene>
    <name evidence="7" type="ORF">ACFHYQ_13840</name>
</gene>
<evidence type="ECO:0000256" key="2">
    <source>
        <dbReference type="ARBA" id="ARBA00022741"/>
    </source>
</evidence>
<name>A0ABV6U8C0_9ACTN</name>
<evidence type="ECO:0000256" key="3">
    <source>
        <dbReference type="ARBA" id="ARBA00022801"/>
    </source>
</evidence>
<feature type="domain" description="G" evidence="6">
    <location>
        <begin position="46"/>
        <end position="173"/>
    </location>
</feature>
<dbReference type="InterPro" id="IPR027094">
    <property type="entry name" value="Mitofusin_fam"/>
</dbReference>
<dbReference type="Proteomes" id="UP001589870">
    <property type="component" value="Unassembled WGS sequence"/>
</dbReference>
<dbReference type="PANTHER" id="PTHR10465:SF0">
    <property type="entry name" value="SARCALUMENIN"/>
    <property type="match status" value="1"/>
</dbReference>